<dbReference type="Pfam" id="PF03478">
    <property type="entry name" value="Beta-prop_KIB1-4"/>
    <property type="match status" value="1"/>
</dbReference>
<dbReference type="Gene3D" id="1.20.1280.50">
    <property type="match status" value="1"/>
</dbReference>
<evidence type="ECO:0000313" key="3">
    <source>
        <dbReference type="EMBL" id="KAL3640846.1"/>
    </source>
</evidence>
<dbReference type="InterPro" id="IPR005174">
    <property type="entry name" value="KIB1-4_b-propeller"/>
</dbReference>
<evidence type="ECO:0000259" key="1">
    <source>
        <dbReference type="Pfam" id="PF00646"/>
    </source>
</evidence>
<comment type="caution">
    <text evidence="3">The sequence shown here is derived from an EMBL/GenBank/DDBJ whole genome shotgun (WGS) entry which is preliminary data.</text>
</comment>
<evidence type="ECO:0000313" key="4">
    <source>
        <dbReference type="Proteomes" id="UP001632038"/>
    </source>
</evidence>
<gene>
    <name evidence="3" type="ORF">CASFOL_015814</name>
</gene>
<sequence length="246" mass="29299">MRNWADLPPDLLDRILSKVFAKDRFSLVCRSWNAVAVNLPYRYSAPCMMYYNRRTHLWGFHLHNTSFFTSFPQLYDSEIHCSKYGWLLMARNDNTLFFFDPSNNRTLDLPCAIDFDYDKIFFFHPPTSPDCIVDGINIASYKEIEIKMLKHGECEWECFEYSTKRKFQLSNAPPVLHRGQVYFLDMKGDVARFDIVNWRFVISDKCLRKQIRNYDSSVKEHYLFKLKGEETVMQSAQDTNKYSYKQ</sequence>
<name>A0ABD3DGW9_9LAMI</name>
<dbReference type="PANTHER" id="PTHR33127:SF5">
    <property type="entry name" value="TRANSMEMBRANE PROTEIN"/>
    <property type="match status" value="1"/>
</dbReference>
<protein>
    <recommendedName>
        <fullName evidence="5">F-box domain-containing protein</fullName>
    </recommendedName>
</protein>
<feature type="domain" description="KIB1-4 beta-propeller" evidence="2">
    <location>
        <begin position="66"/>
        <end position="229"/>
    </location>
</feature>
<feature type="domain" description="F-box" evidence="1">
    <location>
        <begin position="4"/>
        <end position="39"/>
    </location>
</feature>
<dbReference type="EMBL" id="JAVIJP010000017">
    <property type="protein sequence ID" value="KAL3640846.1"/>
    <property type="molecule type" value="Genomic_DNA"/>
</dbReference>
<reference evidence="4" key="1">
    <citation type="journal article" date="2024" name="IScience">
        <title>Strigolactones Initiate the Formation of Haustorium-like Structures in Castilleja.</title>
        <authorList>
            <person name="Buerger M."/>
            <person name="Peterson D."/>
            <person name="Chory J."/>
        </authorList>
    </citation>
    <scope>NUCLEOTIDE SEQUENCE [LARGE SCALE GENOMIC DNA]</scope>
</reference>
<proteinExistence type="predicted"/>
<dbReference type="InterPro" id="IPR001810">
    <property type="entry name" value="F-box_dom"/>
</dbReference>
<dbReference type="Pfam" id="PF00646">
    <property type="entry name" value="F-box"/>
    <property type="match status" value="1"/>
</dbReference>
<organism evidence="3 4">
    <name type="scientific">Castilleja foliolosa</name>
    <dbReference type="NCBI Taxonomy" id="1961234"/>
    <lineage>
        <taxon>Eukaryota</taxon>
        <taxon>Viridiplantae</taxon>
        <taxon>Streptophyta</taxon>
        <taxon>Embryophyta</taxon>
        <taxon>Tracheophyta</taxon>
        <taxon>Spermatophyta</taxon>
        <taxon>Magnoliopsida</taxon>
        <taxon>eudicotyledons</taxon>
        <taxon>Gunneridae</taxon>
        <taxon>Pentapetalae</taxon>
        <taxon>asterids</taxon>
        <taxon>lamiids</taxon>
        <taxon>Lamiales</taxon>
        <taxon>Orobanchaceae</taxon>
        <taxon>Pedicularideae</taxon>
        <taxon>Castillejinae</taxon>
        <taxon>Castilleja</taxon>
    </lineage>
</organism>
<accession>A0ABD3DGW9</accession>
<evidence type="ECO:0008006" key="5">
    <source>
        <dbReference type="Google" id="ProtNLM"/>
    </source>
</evidence>
<dbReference type="AlphaFoldDB" id="A0ABD3DGW9"/>
<dbReference type="Proteomes" id="UP001632038">
    <property type="component" value="Unassembled WGS sequence"/>
</dbReference>
<dbReference type="PANTHER" id="PTHR33127">
    <property type="entry name" value="TRANSMEMBRANE PROTEIN"/>
    <property type="match status" value="1"/>
</dbReference>
<keyword evidence="4" id="KW-1185">Reference proteome</keyword>
<dbReference type="SUPFAM" id="SSF81383">
    <property type="entry name" value="F-box domain"/>
    <property type="match status" value="1"/>
</dbReference>
<evidence type="ECO:0000259" key="2">
    <source>
        <dbReference type="Pfam" id="PF03478"/>
    </source>
</evidence>
<dbReference type="InterPro" id="IPR036047">
    <property type="entry name" value="F-box-like_dom_sf"/>
</dbReference>
<dbReference type="CDD" id="cd09917">
    <property type="entry name" value="F-box_SF"/>
    <property type="match status" value="1"/>
</dbReference>